<proteinExistence type="predicted"/>
<protein>
    <submittedName>
        <fullName evidence="1">Uncharacterized protein</fullName>
    </submittedName>
</protein>
<accession>A0ABR2ZTU5</accession>
<dbReference type="Gene3D" id="3.40.50.1820">
    <property type="entry name" value="alpha/beta hydrolase"/>
    <property type="match status" value="1"/>
</dbReference>
<reference evidence="1 2" key="1">
    <citation type="submission" date="2024-05" db="EMBL/GenBank/DDBJ databases">
        <title>A draft genome resource for the thread blight pathogen Marasmius tenuissimus strain MS-2.</title>
        <authorList>
            <person name="Yulfo-Soto G.E."/>
            <person name="Baruah I.K."/>
            <person name="Amoako-Attah I."/>
            <person name="Bukari Y."/>
            <person name="Meinhardt L.W."/>
            <person name="Bailey B.A."/>
            <person name="Cohen S.P."/>
        </authorList>
    </citation>
    <scope>NUCLEOTIDE SEQUENCE [LARGE SCALE GENOMIC DNA]</scope>
    <source>
        <strain evidence="1 2">MS-2</strain>
    </source>
</reference>
<evidence type="ECO:0000313" key="1">
    <source>
        <dbReference type="EMBL" id="KAL0065100.1"/>
    </source>
</evidence>
<organism evidence="1 2">
    <name type="scientific">Marasmius tenuissimus</name>
    <dbReference type="NCBI Taxonomy" id="585030"/>
    <lineage>
        <taxon>Eukaryota</taxon>
        <taxon>Fungi</taxon>
        <taxon>Dikarya</taxon>
        <taxon>Basidiomycota</taxon>
        <taxon>Agaricomycotina</taxon>
        <taxon>Agaricomycetes</taxon>
        <taxon>Agaricomycetidae</taxon>
        <taxon>Agaricales</taxon>
        <taxon>Marasmiineae</taxon>
        <taxon>Marasmiaceae</taxon>
        <taxon>Marasmius</taxon>
    </lineage>
</organism>
<dbReference type="EMBL" id="JBBXMP010000052">
    <property type="protein sequence ID" value="KAL0065100.1"/>
    <property type="molecule type" value="Genomic_DNA"/>
</dbReference>
<keyword evidence="2" id="KW-1185">Reference proteome</keyword>
<sequence length="50" mass="5892">MSSKVVFREEYLEPIPEAERNDLILAYHAQLNSVDDQTRIKAAKAWTKWE</sequence>
<dbReference type="InterPro" id="IPR029058">
    <property type="entry name" value="AB_hydrolase_fold"/>
</dbReference>
<gene>
    <name evidence="1" type="ORF">AAF712_007936</name>
</gene>
<dbReference type="Proteomes" id="UP001437256">
    <property type="component" value="Unassembled WGS sequence"/>
</dbReference>
<comment type="caution">
    <text evidence="1">The sequence shown here is derived from an EMBL/GenBank/DDBJ whole genome shotgun (WGS) entry which is preliminary data.</text>
</comment>
<name>A0ABR2ZTU5_9AGAR</name>
<evidence type="ECO:0000313" key="2">
    <source>
        <dbReference type="Proteomes" id="UP001437256"/>
    </source>
</evidence>